<accession>A0ACC3BTP8</accession>
<evidence type="ECO:0000313" key="2">
    <source>
        <dbReference type="Proteomes" id="UP000798662"/>
    </source>
</evidence>
<dbReference type="Proteomes" id="UP000798662">
    <property type="component" value="Chromosome 1"/>
</dbReference>
<name>A0ACC3BTP8_PYRYE</name>
<organism evidence="1 2">
    <name type="scientific">Pyropia yezoensis</name>
    <name type="common">Susabi-nori</name>
    <name type="synonym">Porphyra yezoensis</name>
    <dbReference type="NCBI Taxonomy" id="2788"/>
    <lineage>
        <taxon>Eukaryota</taxon>
        <taxon>Rhodophyta</taxon>
        <taxon>Bangiophyceae</taxon>
        <taxon>Bangiales</taxon>
        <taxon>Bangiaceae</taxon>
        <taxon>Pyropia</taxon>
    </lineage>
</organism>
<protein>
    <submittedName>
        <fullName evidence="1">Uncharacterized protein</fullName>
    </submittedName>
</protein>
<comment type="caution">
    <text evidence="1">The sequence shown here is derived from an EMBL/GenBank/DDBJ whole genome shotgun (WGS) entry which is preliminary data.</text>
</comment>
<evidence type="ECO:0000313" key="1">
    <source>
        <dbReference type="EMBL" id="KAK1860968.1"/>
    </source>
</evidence>
<reference evidence="1" key="1">
    <citation type="submission" date="2019-11" db="EMBL/GenBank/DDBJ databases">
        <title>Nori genome reveals adaptations in red seaweeds to the harsh intertidal environment.</title>
        <authorList>
            <person name="Wang D."/>
            <person name="Mao Y."/>
        </authorList>
    </citation>
    <scope>NUCLEOTIDE SEQUENCE</scope>
    <source>
        <tissue evidence="1">Gametophyte</tissue>
    </source>
</reference>
<keyword evidence="2" id="KW-1185">Reference proteome</keyword>
<proteinExistence type="predicted"/>
<sequence>MVWSWPASPASWRLQRRTTRSWWLLAASGVAVAGGICTRGVSLVAASDVDFPSTAYTAPGRAVSRLCALQCNFATINGSLTDQCGPVDPLLYLGPSTLQRNLHVLVAEAGGGREGGSTHRIPGGDSEALSPWDHGGPGSPGGVAVTFEMCVTDAPIVPHEEAVAAASTLYRNSLGGSAAHAVEVDGFAVIAISSLRLGVCLDAACTSPVAVDTTRAAQVMVADAGGGVGGAALVGTPIITHVGIDGVVRPVAMADAGLLSLGRAALASPTWFSNTSLGAELDATVSLSWGNPTAAGRGPHTESQPAWTGSWRLGGPTAGTAGDISGGVAASWADAVAQGLCLGDEPRSWLCLNSRFQPDWPVTQATWAVVPPPAVAANRTQLVLPPWPLSNATAVAGGAANHGALPPLLWSAAPREINPASGAEAALAAALPQCLALLPVPVAMTPAGATASAVTTGLRAVPGIHRAAALRLKGLSSNYDSNVWSSAAGRPPATATVGDLLLAGVVVLPEVGALLGLALTTPVTRSGLHFVVFHLVYWAGLLSLISVWALVVTEAQAASWSGYHRSWGLTAVLPDGVDAVANRTEGLAGAVVVLESTLVLGMGVEHRLPTVRAVALALTFFYGLVITPLVVLLSVRYGRRWWRLRQGRLSFLGLWGKTAGGGAAGPSAEGGREQSGPCFDGDRDDRMSSWPPS</sequence>
<dbReference type="EMBL" id="CM020618">
    <property type="protein sequence ID" value="KAK1860968.1"/>
    <property type="molecule type" value="Genomic_DNA"/>
</dbReference>
<gene>
    <name evidence="1" type="ORF">I4F81_003554</name>
</gene>